<reference evidence="4 5" key="1">
    <citation type="submission" date="2022-06" db="EMBL/GenBank/DDBJ databases">
        <title>Mycolicibacterium sp. CAU 1645 isolated from seawater.</title>
        <authorList>
            <person name="Kim W."/>
        </authorList>
    </citation>
    <scope>NUCLEOTIDE SEQUENCE [LARGE SCALE GENOMIC DNA]</scope>
    <source>
        <strain evidence="4 5">CAU 1645</strain>
    </source>
</reference>
<name>A0ABT1LWW0_9MYCO</name>
<dbReference type="Gene3D" id="1.10.357.10">
    <property type="entry name" value="Tetracycline Repressor, domain 2"/>
    <property type="match status" value="1"/>
</dbReference>
<evidence type="ECO:0000313" key="5">
    <source>
        <dbReference type="Proteomes" id="UP001651690"/>
    </source>
</evidence>
<gene>
    <name evidence="4" type="ORF">NM203_04210</name>
</gene>
<dbReference type="RefSeq" id="WP_255058433.1">
    <property type="nucleotide sequence ID" value="NZ_JANDBD010000002.1"/>
</dbReference>
<dbReference type="Proteomes" id="UP001651690">
    <property type="component" value="Unassembled WGS sequence"/>
</dbReference>
<comment type="caution">
    <text evidence="4">The sequence shown here is derived from an EMBL/GenBank/DDBJ whole genome shotgun (WGS) entry which is preliminary data.</text>
</comment>
<keyword evidence="1 2" id="KW-0238">DNA-binding</keyword>
<dbReference type="Pfam" id="PF00440">
    <property type="entry name" value="TetR_N"/>
    <property type="match status" value="1"/>
</dbReference>
<dbReference type="InterPro" id="IPR009057">
    <property type="entry name" value="Homeodomain-like_sf"/>
</dbReference>
<evidence type="ECO:0000313" key="4">
    <source>
        <dbReference type="EMBL" id="MCP9271388.1"/>
    </source>
</evidence>
<feature type="DNA-binding region" description="H-T-H motif" evidence="2">
    <location>
        <begin position="37"/>
        <end position="56"/>
    </location>
</feature>
<evidence type="ECO:0000259" key="3">
    <source>
        <dbReference type="PROSITE" id="PS50977"/>
    </source>
</evidence>
<dbReference type="PROSITE" id="PS50977">
    <property type="entry name" value="HTH_TETR_2"/>
    <property type="match status" value="1"/>
</dbReference>
<accession>A0ABT1LWW0</accession>
<sequence>MRSHGWSGNAPTSDEEAIERILDAVDAIIAADGASMRIADVARALGVTRQTVYRYFPGTDALLIASAMRSADGFISRLEKHVSGLTDPVAAVVESVSYAAEELVGNRQFENLITRRQEGGSMVSLTGDTAMAFQRSILHRFDVDWEAHGYDDDAIDELGELALRTLHSLLIDPGDPPRDGAALRRFVARWLGPAILYPSLARGVGAIASTSAG</sequence>
<dbReference type="PRINTS" id="PR00455">
    <property type="entry name" value="HTHTETR"/>
</dbReference>
<keyword evidence="5" id="KW-1185">Reference proteome</keyword>
<organism evidence="4 5">
    <name type="scientific">Mycolicibacterium arenosum</name>
    <dbReference type="NCBI Taxonomy" id="2952157"/>
    <lineage>
        <taxon>Bacteria</taxon>
        <taxon>Bacillati</taxon>
        <taxon>Actinomycetota</taxon>
        <taxon>Actinomycetes</taxon>
        <taxon>Mycobacteriales</taxon>
        <taxon>Mycobacteriaceae</taxon>
        <taxon>Mycolicibacterium</taxon>
    </lineage>
</organism>
<evidence type="ECO:0000256" key="1">
    <source>
        <dbReference type="ARBA" id="ARBA00023125"/>
    </source>
</evidence>
<feature type="domain" description="HTH tetR-type" evidence="3">
    <location>
        <begin position="15"/>
        <end position="74"/>
    </location>
</feature>
<evidence type="ECO:0000256" key="2">
    <source>
        <dbReference type="PROSITE-ProRule" id="PRU00335"/>
    </source>
</evidence>
<dbReference type="SUPFAM" id="SSF46689">
    <property type="entry name" value="Homeodomain-like"/>
    <property type="match status" value="1"/>
</dbReference>
<protein>
    <submittedName>
        <fullName evidence="4">TetR/AcrR family transcriptional regulator</fullName>
    </submittedName>
</protein>
<proteinExistence type="predicted"/>
<dbReference type="EMBL" id="JANDBD010000002">
    <property type="protein sequence ID" value="MCP9271388.1"/>
    <property type="molecule type" value="Genomic_DNA"/>
</dbReference>
<dbReference type="InterPro" id="IPR001647">
    <property type="entry name" value="HTH_TetR"/>
</dbReference>